<dbReference type="Proteomes" id="UP000190162">
    <property type="component" value="Unassembled WGS sequence"/>
</dbReference>
<keyword evidence="1" id="KW-1133">Transmembrane helix</keyword>
<sequence length="113" mass="12583">MICVFKSTLFIMYVLFSLGCTTIIIHNGDETKVDQYLGVAVVNIGNDDGTLLIESTSFGLAKLASYVGFGYIKELYFRTDKDHGLVVFNPASNEVFEYDKSLCVDKDTQDGFK</sequence>
<dbReference type="AlphaFoldDB" id="A0A1T4V4F9"/>
<accession>A0A1T4V4F9</accession>
<feature type="transmembrane region" description="Helical" evidence="1">
    <location>
        <begin position="7"/>
        <end position="25"/>
    </location>
</feature>
<name>A0A1T4V4F9_9GAMM</name>
<evidence type="ECO:0008006" key="4">
    <source>
        <dbReference type="Google" id="ProtNLM"/>
    </source>
</evidence>
<organism evidence="2 3">
    <name type="scientific">Enterovibrio nigricans DSM 22720</name>
    <dbReference type="NCBI Taxonomy" id="1121868"/>
    <lineage>
        <taxon>Bacteria</taxon>
        <taxon>Pseudomonadati</taxon>
        <taxon>Pseudomonadota</taxon>
        <taxon>Gammaproteobacteria</taxon>
        <taxon>Vibrionales</taxon>
        <taxon>Vibrionaceae</taxon>
        <taxon>Enterovibrio</taxon>
    </lineage>
</organism>
<evidence type="ECO:0000256" key="1">
    <source>
        <dbReference type="SAM" id="Phobius"/>
    </source>
</evidence>
<keyword evidence="1" id="KW-0812">Transmembrane</keyword>
<evidence type="ECO:0000313" key="2">
    <source>
        <dbReference type="EMBL" id="SKA59880.1"/>
    </source>
</evidence>
<dbReference type="EMBL" id="FUXU01000047">
    <property type="protein sequence ID" value="SKA59880.1"/>
    <property type="molecule type" value="Genomic_DNA"/>
</dbReference>
<keyword evidence="3" id="KW-1185">Reference proteome</keyword>
<proteinExistence type="predicted"/>
<reference evidence="3" key="1">
    <citation type="submission" date="2017-02" db="EMBL/GenBank/DDBJ databases">
        <authorList>
            <person name="Varghese N."/>
            <person name="Submissions S."/>
        </authorList>
    </citation>
    <scope>NUCLEOTIDE SEQUENCE [LARGE SCALE GENOMIC DNA]</scope>
    <source>
        <strain evidence="3">DSM 22720</strain>
    </source>
</reference>
<protein>
    <recommendedName>
        <fullName evidence="4">Lipoprotein</fullName>
    </recommendedName>
</protein>
<dbReference type="PROSITE" id="PS51257">
    <property type="entry name" value="PROKAR_LIPOPROTEIN"/>
    <property type="match status" value="1"/>
</dbReference>
<evidence type="ECO:0000313" key="3">
    <source>
        <dbReference type="Proteomes" id="UP000190162"/>
    </source>
</evidence>
<gene>
    <name evidence="2" type="ORF">SAMN02745132_03191</name>
</gene>
<keyword evidence="1" id="KW-0472">Membrane</keyword>